<accession>A0A7S3JZ49</accession>
<dbReference type="EMBL" id="HBIJ01015882">
    <property type="protein sequence ID" value="CAE0369830.1"/>
    <property type="molecule type" value="Transcribed_RNA"/>
</dbReference>
<reference evidence="2" key="1">
    <citation type="submission" date="2021-01" db="EMBL/GenBank/DDBJ databases">
        <authorList>
            <person name="Corre E."/>
            <person name="Pelletier E."/>
            <person name="Niang G."/>
            <person name="Scheremetjew M."/>
            <person name="Finn R."/>
            <person name="Kale V."/>
            <person name="Holt S."/>
            <person name="Cochrane G."/>
            <person name="Meng A."/>
            <person name="Brown T."/>
            <person name="Cohen L."/>
        </authorList>
    </citation>
    <scope>NUCLEOTIDE SEQUENCE</scope>
    <source>
        <strain evidence="2">CCMP1510</strain>
    </source>
</reference>
<name>A0A7S3JZ49_9STRA</name>
<dbReference type="AlphaFoldDB" id="A0A7S3JZ49"/>
<protein>
    <submittedName>
        <fullName evidence="2">Uncharacterized protein</fullName>
    </submittedName>
</protein>
<feature type="region of interest" description="Disordered" evidence="1">
    <location>
        <begin position="225"/>
        <end position="247"/>
    </location>
</feature>
<proteinExistence type="predicted"/>
<evidence type="ECO:0000313" key="2">
    <source>
        <dbReference type="EMBL" id="CAE0369830.1"/>
    </source>
</evidence>
<feature type="compositionally biased region" description="Polar residues" evidence="1">
    <location>
        <begin position="237"/>
        <end position="247"/>
    </location>
</feature>
<sequence>MRRVCYLLLGLFIGVKGFIYGVIKQQEIRNVVLSASYLEARAAAAAKRKGEASSAPPVEVNSVPIEKAVESEKPPVAASEPIPSAAIRQVLEVLGSRIARDGRPLKQNELETFLKNLDSIIVSLGGSPKEYSPPPPPSSTPRPSPPQSNQKPISQINVDDDDDIPLEMEDDEAIAAISDERERAQAMYSMPVGVRNTYYIEGMENMTPEEYLAALNERTVEFQSARRRQAPKAATSEYFSSIEQNNM</sequence>
<organism evidence="2">
    <name type="scientific">Aureoumbra lagunensis</name>
    <dbReference type="NCBI Taxonomy" id="44058"/>
    <lineage>
        <taxon>Eukaryota</taxon>
        <taxon>Sar</taxon>
        <taxon>Stramenopiles</taxon>
        <taxon>Ochrophyta</taxon>
        <taxon>Pelagophyceae</taxon>
        <taxon>Pelagomonadales</taxon>
        <taxon>Aureoumbra</taxon>
    </lineage>
</organism>
<feature type="compositionally biased region" description="Pro residues" evidence="1">
    <location>
        <begin position="131"/>
        <end position="146"/>
    </location>
</feature>
<evidence type="ECO:0000256" key="1">
    <source>
        <dbReference type="SAM" id="MobiDB-lite"/>
    </source>
</evidence>
<feature type="region of interest" description="Disordered" evidence="1">
    <location>
        <begin position="125"/>
        <end position="163"/>
    </location>
</feature>
<gene>
    <name evidence="2" type="ORF">ALAG00032_LOCUS10594</name>
</gene>